<accession>C3XQI0</accession>
<dbReference type="SUPFAM" id="SSF49879">
    <property type="entry name" value="SMAD/FHA domain"/>
    <property type="match status" value="2"/>
</dbReference>
<feature type="compositionally biased region" description="Polar residues" evidence="1">
    <location>
        <begin position="367"/>
        <end position="384"/>
    </location>
</feature>
<dbReference type="GO" id="GO:0043123">
    <property type="term" value="P:positive regulation of canonical NF-kappaB signal transduction"/>
    <property type="evidence" value="ECO:0007669"/>
    <property type="project" value="InterPro"/>
</dbReference>
<dbReference type="PANTHER" id="PTHR31266">
    <property type="entry name" value="TRAF-INTERACTING PROTEIN WITH FHA DOMAIN-CONTAINING PROTEIN A FAMILY MEMBER"/>
    <property type="match status" value="1"/>
</dbReference>
<evidence type="ECO:0000259" key="2">
    <source>
        <dbReference type="Pfam" id="PF00498"/>
    </source>
</evidence>
<gene>
    <name evidence="3" type="ORF">BRAFLDRAFT_107101</name>
</gene>
<dbReference type="AlphaFoldDB" id="C3XQI0"/>
<dbReference type="InterPro" id="IPR033621">
    <property type="entry name" value="TIFA"/>
</dbReference>
<dbReference type="InterPro" id="IPR000253">
    <property type="entry name" value="FHA_dom"/>
</dbReference>
<name>C3XQI0_BRAFL</name>
<feature type="compositionally biased region" description="Basic and acidic residues" evidence="1">
    <location>
        <begin position="389"/>
        <end position="399"/>
    </location>
</feature>
<dbReference type="PANTHER" id="PTHR31266:SF3">
    <property type="entry name" value="TRAF-INTERACTING PROTEIN WITH FHA DOMAIN-CONTAINING PROTEIN B"/>
    <property type="match status" value="1"/>
</dbReference>
<protein>
    <recommendedName>
        <fullName evidence="2">FHA domain-containing protein</fullName>
    </recommendedName>
</protein>
<feature type="compositionally biased region" description="Polar residues" evidence="1">
    <location>
        <begin position="200"/>
        <end position="210"/>
    </location>
</feature>
<dbReference type="Pfam" id="PF00498">
    <property type="entry name" value="FHA"/>
    <property type="match status" value="2"/>
</dbReference>
<sequence>MSSSTNQQDVPGTVDTDRDTMDGEGEVAFACGTVNSEAETVDIEAKPDNTVDAPTHLLFHITSESSDTKRILKFLPRGSIKKNSREHISIGRRETSDLRLHHAQASRDLMRITPTVNSSNLSFTITNVGSKRFSVNNMVLCKGAETPLTSGSVIALDFLNLQMTADIKPGDDEKMYEVQFHHVNQVAQAATNDHDRLTSSRKQQPSSNCTDLNVPVCKEVCTSSDFTDQNEHLCGKHVQPPPPQQPPVECPHGQCTSQSKPVEKQASAEPTVQELLTQLSSGNGSAPQVVFLARDIVVNMGGQGLDTRPQGPKNTTDTTRNGEVTAMQESGQGGSEEGCPIQVTEDGESSNLPVMCTDTQNEECSKSPMTDIQGSGGLQPTSPVESDDRDSRHADDERQGVNPGGTVAETVDTPTRLTLLVHNPYPGLKLHYPSTTITKTAKQPFLIAAARNEKADIQIDDQRVSRDHMQIEFLTTKAGHFGFQLRKVKKNKIVNVDGQSVDAEVPVQLKSAPELDDPVDLDICSKNMICLATLRLGSDSFAGVTESKFC</sequence>
<reference evidence="3" key="1">
    <citation type="journal article" date="2008" name="Nature">
        <title>The amphioxus genome and the evolution of the chordate karyotype.</title>
        <authorList>
            <consortium name="US DOE Joint Genome Institute (JGI-PGF)"/>
            <person name="Putnam N.H."/>
            <person name="Butts T."/>
            <person name="Ferrier D.E.K."/>
            <person name="Furlong R.F."/>
            <person name="Hellsten U."/>
            <person name="Kawashima T."/>
            <person name="Robinson-Rechavi M."/>
            <person name="Shoguchi E."/>
            <person name="Terry A."/>
            <person name="Yu J.-K."/>
            <person name="Benito-Gutierrez E.L."/>
            <person name="Dubchak I."/>
            <person name="Garcia-Fernandez J."/>
            <person name="Gibson-Brown J.J."/>
            <person name="Grigoriev I.V."/>
            <person name="Horton A.C."/>
            <person name="de Jong P.J."/>
            <person name="Jurka J."/>
            <person name="Kapitonov V.V."/>
            <person name="Kohara Y."/>
            <person name="Kuroki Y."/>
            <person name="Lindquist E."/>
            <person name="Lucas S."/>
            <person name="Osoegawa K."/>
            <person name="Pennacchio L.A."/>
            <person name="Salamov A.A."/>
            <person name="Satou Y."/>
            <person name="Sauka-Spengler T."/>
            <person name="Schmutz J."/>
            <person name="Shin-I T."/>
            <person name="Toyoda A."/>
            <person name="Bronner-Fraser M."/>
            <person name="Fujiyama A."/>
            <person name="Holland L.Z."/>
            <person name="Holland P.W.H."/>
            <person name="Satoh N."/>
            <person name="Rokhsar D.S."/>
        </authorList>
    </citation>
    <scope>NUCLEOTIDE SEQUENCE [LARGE SCALE GENOMIC DNA]</scope>
    <source>
        <strain evidence="3">S238N-H82</strain>
        <tissue evidence="3">Testes</tissue>
    </source>
</reference>
<feature type="region of interest" description="Disordered" evidence="1">
    <location>
        <begin position="232"/>
        <end position="270"/>
    </location>
</feature>
<feature type="region of interest" description="Disordered" evidence="1">
    <location>
        <begin position="301"/>
        <end position="410"/>
    </location>
</feature>
<feature type="compositionally biased region" description="Pro residues" evidence="1">
    <location>
        <begin position="239"/>
        <end position="249"/>
    </location>
</feature>
<dbReference type="InParanoid" id="C3XQI0"/>
<proteinExistence type="predicted"/>
<feature type="region of interest" description="Disordered" evidence="1">
    <location>
        <begin position="189"/>
        <end position="210"/>
    </location>
</feature>
<feature type="compositionally biased region" description="Polar residues" evidence="1">
    <location>
        <begin position="312"/>
        <end position="322"/>
    </location>
</feature>
<organism>
    <name type="scientific">Branchiostoma floridae</name>
    <name type="common">Florida lancelet</name>
    <name type="synonym">Amphioxus</name>
    <dbReference type="NCBI Taxonomy" id="7739"/>
    <lineage>
        <taxon>Eukaryota</taxon>
        <taxon>Metazoa</taxon>
        <taxon>Chordata</taxon>
        <taxon>Cephalochordata</taxon>
        <taxon>Leptocardii</taxon>
        <taxon>Amphioxiformes</taxon>
        <taxon>Branchiostomatidae</taxon>
        <taxon>Branchiostoma</taxon>
    </lineage>
</organism>
<feature type="domain" description="FHA" evidence="2">
    <location>
        <begin position="88"/>
        <end position="156"/>
    </location>
</feature>
<dbReference type="EMBL" id="GG666453">
    <property type="protein sequence ID" value="EEN69700.1"/>
    <property type="molecule type" value="Genomic_DNA"/>
</dbReference>
<feature type="domain" description="FHA" evidence="2">
    <location>
        <begin position="451"/>
        <end position="511"/>
    </location>
</feature>
<dbReference type="InterPro" id="IPR008984">
    <property type="entry name" value="SMAD_FHA_dom_sf"/>
</dbReference>
<feature type="compositionally biased region" description="Polar residues" evidence="1">
    <location>
        <begin position="1"/>
        <end position="10"/>
    </location>
</feature>
<feature type="region of interest" description="Disordered" evidence="1">
    <location>
        <begin position="1"/>
        <end position="21"/>
    </location>
</feature>
<evidence type="ECO:0000256" key="1">
    <source>
        <dbReference type="SAM" id="MobiDB-lite"/>
    </source>
</evidence>
<evidence type="ECO:0000313" key="3">
    <source>
        <dbReference type="EMBL" id="EEN69700.1"/>
    </source>
</evidence>